<dbReference type="GO" id="GO:0016020">
    <property type="term" value="C:membrane"/>
    <property type="evidence" value="ECO:0007669"/>
    <property type="project" value="TreeGrafter"/>
</dbReference>
<dbReference type="Pfam" id="PF12697">
    <property type="entry name" value="Abhydrolase_6"/>
    <property type="match status" value="1"/>
</dbReference>
<reference evidence="4 5" key="1">
    <citation type="submission" date="2016-10" db="EMBL/GenBank/DDBJ databases">
        <authorList>
            <person name="de Groot N.N."/>
        </authorList>
    </citation>
    <scope>NUCLEOTIDE SEQUENCE [LARGE SCALE GENOMIC DNA]</scope>
    <source>
        <strain evidence="4 5">DSM 21001</strain>
    </source>
</reference>
<gene>
    <name evidence="4" type="ORF">SAMN05421771_1676</name>
</gene>
<dbReference type="GO" id="GO:0016787">
    <property type="term" value="F:hydrolase activity"/>
    <property type="evidence" value="ECO:0007669"/>
    <property type="project" value="UniProtKB-KW"/>
</dbReference>
<dbReference type="InterPro" id="IPR000073">
    <property type="entry name" value="AB_hydrolase_1"/>
</dbReference>
<dbReference type="InterPro" id="IPR029058">
    <property type="entry name" value="AB_hydrolase_fold"/>
</dbReference>
<sequence>MTFRSMMAMVVFGAASLPCALAQAPTRFTVTVEGKGPDVVLLPGLASSRAVYDDEAKLLTPHYTLHRVQINGFAGSPAGPNAEGPLLMPIVEELHGYIAANKLHPAVIGHSLGGLLTLMLAAKYPGDIDKMMIVDALPFYGLVFNKDATVEMLKPQVDAMAGQMLAMPDDQFAAIQPMVVKTMVNSPEGQKAVAKSSITSDRTVYVHAMQEDMATDVRPSLASIKTPAVLIYPFDGTVVKDPAPITAVYTSAYATMPQIRFVKVDNSRHFIMYDQPAVFDAQVQAFLK</sequence>
<accession>A0A1I6M1W4</accession>
<keyword evidence="2" id="KW-0732">Signal</keyword>
<evidence type="ECO:0000313" key="5">
    <source>
        <dbReference type="Proteomes" id="UP000199024"/>
    </source>
</evidence>
<feature type="signal peptide" evidence="2">
    <location>
        <begin position="1"/>
        <end position="22"/>
    </location>
</feature>
<evidence type="ECO:0000256" key="1">
    <source>
        <dbReference type="ARBA" id="ARBA00022801"/>
    </source>
</evidence>
<dbReference type="PANTHER" id="PTHR43798:SF31">
    <property type="entry name" value="AB HYDROLASE SUPERFAMILY PROTEIN YCLE"/>
    <property type="match status" value="1"/>
</dbReference>
<organism evidence="4 5">
    <name type="scientific">Granulicella pectinivorans</name>
    <dbReference type="NCBI Taxonomy" id="474950"/>
    <lineage>
        <taxon>Bacteria</taxon>
        <taxon>Pseudomonadati</taxon>
        <taxon>Acidobacteriota</taxon>
        <taxon>Terriglobia</taxon>
        <taxon>Terriglobales</taxon>
        <taxon>Acidobacteriaceae</taxon>
        <taxon>Granulicella</taxon>
    </lineage>
</organism>
<proteinExistence type="predicted"/>
<dbReference type="EMBL" id="FOZL01000001">
    <property type="protein sequence ID" value="SFS09624.1"/>
    <property type="molecule type" value="Genomic_DNA"/>
</dbReference>
<protein>
    <submittedName>
        <fullName evidence="4">Pimeloyl-ACP methyl ester carboxylesterase</fullName>
    </submittedName>
</protein>
<dbReference type="OrthoDB" id="9808398at2"/>
<feature type="domain" description="AB hydrolase-1" evidence="3">
    <location>
        <begin position="39"/>
        <end position="279"/>
    </location>
</feature>
<evidence type="ECO:0000256" key="2">
    <source>
        <dbReference type="SAM" id="SignalP"/>
    </source>
</evidence>
<evidence type="ECO:0000259" key="3">
    <source>
        <dbReference type="Pfam" id="PF12697"/>
    </source>
</evidence>
<feature type="chain" id="PRO_5011751356" evidence="2">
    <location>
        <begin position="23"/>
        <end position="288"/>
    </location>
</feature>
<dbReference type="InterPro" id="IPR050266">
    <property type="entry name" value="AB_hydrolase_sf"/>
</dbReference>
<dbReference type="AlphaFoldDB" id="A0A1I6M1W4"/>
<dbReference type="PANTHER" id="PTHR43798">
    <property type="entry name" value="MONOACYLGLYCEROL LIPASE"/>
    <property type="match status" value="1"/>
</dbReference>
<dbReference type="Proteomes" id="UP000199024">
    <property type="component" value="Unassembled WGS sequence"/>
</dbReference>
<dbReference type="Gene3D" id="3.40.50.1820">
    <property type="entry name" value="alpha/beta hydrolase"/>
    <property type="match status" value="1"/>
</dbReference>
<keyword evidence="1" id="KW-0378">Hydrolase</keyword>
<dbReference type="SUPFAM" id="SSF53474">
    <property type="entry name" value="alpha/beta-Hydrolases"/>
    <property type="match status" value="1"/>
</dbReference>
<dbReference type="STRING" id="474950.SAMN05421771_1676"/>
<name>A0A1I6M1W4_9BACT</name>
<keyword evidence="5" id="KW-1185">Reference proteome</keyword>
<evidence type="ECO:0000313" key="4">
    <source>
        <dbReference type="EMBL" id="SFS09624.1"/>
    </source>
</evidence>
<dbReference type="RefSeq" id="WP_089838355.1">
    <property type="nucleotide sequence ID" value="NZ_FOZL01000001.1"/>
</dbReference>